<name>A0A2S8FAY2_9BACT</name>
<reference evidence="1 2" key="1">
    <citation type="submission" date="2018-02" db="EMBL/GenBank/DDBJ databases">
        <title>Comparative genomes isolates from brazilian mangrove.</title>
        <authorList>
            <person name="Araujo J.E."/>
            <person name="Taketani R.G."/>
            <person name="Silva M.C.P."/>
            <person name="Loureco M.V."/>
            <person name="Andreote F.D."/>
        </authorList>
    </citation>
    <scope>NUCLEOTIDE SEQUENCE [LARGE SCALE GENOMIC DNA]</scope>
    <source>
        <strain evidence="1 2">Hex-1 MGV</strain>
    </source>
</reference>
<dbReference type="OrthoDB" id="288470at2"/>
<comment type="caution">
    <text evidence="1">The sequence shown here is derived from an EMBL/GenBank/DDBJ whole genome shotgun (WGS) entry which is preliminary data.</text>
</comment>
<evidence type="ECO:0000313" key="1">
    <source>
        <dbReference type="EMBL" id="PQO29280.1"/>
    </source>
</evidence>
<dbReference type="EMBL" id="PUHY01000015">
    <property type="protein sequence ID" value="PQO29280.1"/>
    <property type="molecule type" value="Genomic_DNA"/>
</dbReference>
<accession>A0A2S8FAY2</accession>
<evidence type="ECO:0000313" key="2">
    <source>
        <dbReference type="Proteomes" id="UP000238322"/>
    </source>
</evidence>
<dbReference type="Proteomes" id="UP000238322">
    <property type="component" value="Unassembled WGS sequence"/>
</dbReference>
<gene>
    <name evidence="1" type="ORF">C5Y83_24660</name>
</gene>
<dbReference type="InterPro" id="IPR046349">
    <property type="entry name" value="C1-like_sf"/>
</dbReference>
<protein>
    <submittedName>
        <fullName evidence="1">Uncharacterized protein</fullName>
    </submittedName>
</protein>
<dbReference type="RefSeq" id="WP_105332475.1">
    <property type="nucleotide sequence ID" value="NZ_PUHY01000015.1"/>
</dbReference>
<dbReference type="AlphaFoldDB" id="A0A2S8FAY2"/>
<sequence length="64" mass="7438">MIVIPHDGFLVNSNSICFKRMYRCAHCDNVVRGLEQDDNATICEKCESELHTDDEIAYRMENDE</sequence>
<organism evidence="1 2">
    <name type="scientific">Blastopirellula marina</name>
    <dbReference type="NCBI Taxonomy" id="124"/>
    <lineage>
        <taxon>Bacteria</taxon>
        <taxon>Pseudomonadati</taxon>
        <taxon>Planctomycetota</taxon>
        <taxon>Planctomycetia</taxon>
        <taxon>Pirellulales</taxon>
        <taxon>Pirellulaceae</taxon>
        <taxon>Blastopirellula</taxon>
    </lineage>
</organism>
<dbReference type="SUPFAM" id="SSF57889">
    <property type="entry name" value="Cysteine-rich domain"/>
    <property type="match status" value="1"/>
</dbReference>
<proteinExistence type="predicted"/>